<name>A0A5J5FC54_9PEZI</name>
<protein>
    <submittedName>
        <fullName evidence="1">Uncharacterized protein</fullName>
    </submittedName>
</protein>
<evidence type="ECO:0000313" key="2">
    <source>
        <dbReference type="Proteomes" id="UP000326924"/>
    </source>
</evidence>
<comment type="caution">
    <text evidence="1">The sequence shown here is derived from an EMBL/GenBank/DDBJ whole genome shotgun (WGS) entry which is preliminary data.</text>
</comment>
<reference evidence="1 2" key="1">
    <citation type="submission" date="2019-09" db="EMBL/GenBank/DDBJ databases">
        <title>Draft genome of the ectomycorrhizal ascomycete Sphaerosporella brunnea.</title>
        <authorList>
            <consortium name="DOE Joint Genome Institute"/>
            <person name="Benucci G.M."/>
            <person name="Marozzi G."/>
            <person name="Antonielli L."/>
            <person name="Sanchez S."/>
            <person name="Marco P."/>
            <person name="Wang X."/>
            <person name="Falini L.B."/>
            <person name="Barry K."/>
            <person name="Haridas S."/>
            <person name="Lipzen A."/>
            <person name="Labutti K."/>
            <person name="Grigoriev I.V."/>
            <person name="Murat C."/>
            <person name="Martin F."/>
            <person name="Albertini E."/>
            <person name="Donnini D."/>
            <person name="Bonito G."/>
        </authorList>
    </citation>
    <scope>NUCLEOTIDE SEQUENCE [LARGE SCALE GENOMIC DNA]</scope>
    <source>
        <strain evidence="1 2">Sb_GMNB300</strain>
    </source>
</reference>
<organism evidence="1 2">
    <name type="scientific">Sphaerosporella brunnea</name>
    <dbReference type="NCBI Taxonomy" id="1250544"/>
    <lineage>
        <taxon>Eukaryota</taxon>
        <taxon>Fungi</taxon>
        <taxon>Dikarya</taxon>
        <taxon>Ascomycota</taxon>
        <taxon>Pezizomycotina</taxon>
        <taxon>Pezizomycetes</taxon>
        <taxon>Pezizales</taxon>
        <taxon>Pyronemataceae</taxon>
        <taxon>Sphaerosporella</taxon>
    </lineage>
</organism>
<keyword evidence="2" id="KW-1185">Reference proteome</keyword>
<gene>
    <name evidence="1" type="ORF">FN846DRAFT_770687</name>
</gene>
<dbReference type="EMBL" id="VXIS01000002">
    <property type="protein sequence ID" value="KAA8914889.1"/>
    <property type="molecule type" value="Genomic_DNA"/>
</dbReference>
<dbReference type="OrthoDB" id="74412at2759"/>
<proteinExistence type="predicted"/>
<feature type="non-terminal residue" evidence="1">
    <location>
        <position position="1"/>
    </location>
</feature>
<dbReference type="AlphaFoldDB" id="A0A5J5FC54"/>
<sequence length="65" mass="7318">NAPQTRRYHVPSEVKKIDLPDVDEQELPHSVRLMLREGGMLQCACQNSAEQKQVLSGMSSSFSFL</sequence>
<dbReference type="InParanoid" id="A0A5J5FC54"/>
<dbReference type="Proteomes" id="UP000326924">
    <property type="component" value="Unassembled WGS sequence"/>
</dbReference>
<accession>A0A5J5FC54</accession>
<evidence type="ECO:0000313" key="1">
    <source>
        <dbReference type="EMBL" id="KAA8914889.1"/>
    </source>
</evidence>